<dbReference type="InterPro" id="IPR002716">
    <property type="entry name" value="PIN_dom"/>
</dbReference>
<dbReference type="InterPro" id="IPR029060">
    <property type="entry name" value="PIN-like_dom_sf"/>
</dbReference>
<dbReference type="RefSeq" id="WP_026427309.1">
    <property type="nucleotide sequence ID" value="NZ_CBCRWE010000004.1"/>
</dbReference>
<keyword evidence="5 6" id="KW-0460">Magnesium</keyword>
<feature type="domain" description="PIN" evidence="7">
    <location>
        <begin position="4"/>
        <end position="115"/>
    </location>
</feature>
<keyword evidence="1 6" id="KW-1277">Toxin-antitoxin system</keyword>
<comment type="function">
    <text evidence="6">Toxic component of a toxin-antitoxin (TA) system. An RNase.</text>
</comment>
<dbReference type="Proteomes" id="UP000276899">
    <property type="component" value="Chromosome"/>
</dbReference>
<dbReference type="InterPro" id="IPR022907">
    <property type="entry name" value="VapC_family"/>
</dbReference>
<organism evidence="8 9">
    <name type="scientific">Actinomyces slackii</name>
    <dbReference type="NCBI Taxonomy" id="52774"/>
    <lineage>
        <taxon>Bacteria</taxon>
        <taxon>Bacillati</taxon>
        <taxon>Actinomycetota</taxon>
        <taxon>Actinomycetes</taxon>
        <taxon>Actinomycetales</taxon>
        <taxon>Actinomycetaceae</taxon>
        <taxon>Actinomyces</taxon>
    </lineage>
</organism>
<evidence type="ECO:0000259" key="7">
    <source>
        <dbReference type="Pfam" id="PF01850"/>
    </source>
</evidence>
<proteinExistence type="inferred from homology"/>
<dbReference type="EC" id="3.1.-.-" evidence="6"/>
<keyword evidence="3 6" id="KW-0479">Metal-binding</keyword>
<dbReference type="GO" id="GO:0016787">
    <property type="term" value="F:hydrolase activity"/>
    <property type="evidence" value="ECO:0007669"/>
    <property type="project" value="UniProtKB-KW"/>
</dbReference>
<dbReference type="GO" id="GO:0090729">
    <property type="term" value="F:toxin activity"/>
    <property type="evidence" value="ECO:0007669"/>
    <property type="project" value="UniProtKB-KW"/>
</dbReference>
<sequence>MRWYLDTSAALKLLVEEAESEALAERIDEARADLAGALLLETELRRAAARRTALTQGAITSLLEGIDLFDMPRSLYTEAGLIGGAGLRSLDALHLTAAIRCRATYLVTYDARLIDSARDVGVQVLSPGADSGPDGC</sequence>
<dbReference type="HAMAP" id="MF_00265">
    <property type="entry name" value="VapC_Nob1"/>
    <property type="match status" value="1"/>
</dbReference>
<keyword evidence="4 6" id="KW-0378">Hydrolase</keyword>
<comment type="cofactor">
    <cofactor evidence="6">
        <name>Mg(2+)</name>
        <dbReference type="ChEBI" id="CHEBI:18420"/>
    </cofactor>
</comment>
<evidence type="ECO:0000313" key="8">
    <source>
        <dbReference type="EMBL" id="VEG75461.1"/>
    </source>
</evidence>
<evidence type="ECO:0000256" key="3">
    <source>
        <dbReference type="ARBA" id="ARBA00022723"/>
    </source>
</evidence>
<dbReference type="GO" id="GO:0000287">
    <property type="term" value="F:magnesium ion binding"/>
    <property type="evidence" value="ECO:0007669"/>
    <property type="project" value="UniProtKB-UniRule"/>
</dbReference>
<evidence type="ECO:0000256" key="6">
    <source>
        <dbReference type="HAMAP-Rule" id="MF_00265"/>
    </source>
</evidence>
<dbReference type="KEGG" id="asla:NCTC11923_02132"/>
<dbReference type="SUPFAM" id="SSF88723">
    <property type="entry name" value="PIN domain-like"/>
    <property type="match status" value="1"/>
</dbReference>
<keyword evidence="6" id="KW-0800">Toxin</keyword>
<evidence type="ECO:0000256" key="1">
    <source>
        <dbReference type="ARBA" id="ARBA00022649"/>
    </source>
</evidence>
<name>A0A448KEW9_9ACTO</name>
<accession>A0A448KEW9</accession>
<protein>
    <recommendedName>
        <fullName evidence="6">Ribonuclease VapC</fullName>
        <shortName evidence="6">RNase VapC</shortName>
        <ecNumber evidence="6">3.1.-.-</ecNumber>
    </recommendedName>
    <alternativeName>
        <fullName evidence="6">Toxin VapC</fullName>
    </alternativeName>
</protein>
<dbReference type="GO" id="GO:0004540">
    <property type="term" value="F:RNA nuclease activity"/>
    <property type="evidence" value="ECO:0007669"/>
    <property type="project" value="InterPro"/>
</dbReference>
<dbReference type="Pfam" id="PF01850">
    <property type="entry name" value="PIN"/>
    <property type="match status" value="1"/>
</dbReference>
<evidence type="ECO:0000313" key="9">
    <source>
        <dbReference type="Proteomes" id="UP000276899"/>
    </source>
</evidence>
<gene>
    <name evidence="6" type="primary">vapC</name>
    <name evidence="8" type="ORF">NCTC11923_02132</name>
</gene>
<feature type="binding site" evidence="6">
    <location>
        <position position="91"/>
    </location>
    <ligand>
        <name>Mg(2+)</name>
        <dbReference type="ChEBI" id="CHEBI:18420"/>
    </ligand>
</feature>
<reference evidence="8 9" key="1">
    <citation type="submission" date="2018-12" db="EMBL/GenBank/DDBJ databases">
        <authorList>
            <consortium name="Pathogen Informatics"/>
        </authorList>
    </citation>
    <scope>NUCLEOTIDE SEQUENCE [LARGE SCALE GENOMIC DNA]</scope>
    <source>
        <strain evidence="8 9">NCTC11923</strain>
    </source>
</reference>
<evidence type="ECO:0000256" key="2">
    <source>
        <dbReference type="ARBA" id="ARBA00022722"/>
    </source>
</evidence>
<dbReference type="EMBL" id="LR134363">
    <property type="protein sequence ID" value="VEG75461.1"/>
    <property type="molecule type" value="Genomic_DNA"/>
</dbReference>
<dbReference type="STRING" id="1278298.GCA_000428685_02476"/>
<dbReference type="Gene3D" id="3.40.50.1010">
    <property type="entry name" value="5'-nuclease"/>
    <property type="match status" value="1"/>
</dbReference>
<keyword evidence="2 6" id="KW-0540">Nuclease</keyword>
<evidence type="ECO:0000256" key="4">
    <source>
        <dbReference type="ARBA" id="ARBA00022801"/>
    </source>
</evidence>
<comment type="similarity">
    <text evidence="6">Belongs to the PINc/VapC protein family.</text>
</comment>
<dbReference type="AlphaFoldDB" id="A0A448KEW9"/>
<keyword evidence="9" id="KW-1185">Reference proteome</keyword>
<evidence type="ECO:0000256" key="5">
    <source>
        <dbReference type="ARBA" id="ARBA00022842"/>
    </source>
</evidence>
<feature type="binding site" evidence="6">
    <location>
        <position position="6"/>
    </location>
    <ligand>
        <name>Mg(2+)</name>
        <dbReference type="ChEBI" id="CHEBI:18420"/>
    </ligand>
</feature>